<dbReference type="OrthoDB" id="9803871at2"/>
<proteinExistence type="predicted"/>
<sequence length="332" mass="36537">MKIIVPMAGMGKRMRPHTLTVPKPLIPIAGKPIVQRLLEEIAKVSGEEIEEIAYIIGHFGDEVENQLKEIASDLNAKASIYYQTEALGTAHAIHCAADSLDGKVVVAFADTLFKADFVLDNEADSVIWVQKVEDPSAFGVIKMDDNNRITDFVEKPQEFVSDLAIIGIYYFKDGANLKSELQYLLDNKVVVNGEYQLTDALENMKNKGLKFVPGQVIEWMDCGNKDATVNTNQRILEYHKDDKLVADTFVNENSVIIPPCYIGENVVIKNSVVGPHVSLGNNSLIENSLVSNAIVQTNTKIAGGHIKNSMLGNFVEVTGEAKEYSVGDYTNC</sequence>
<gene>
    <name evidence="2" type="ORF">DWB61_00360</name>
</gene>
<protein>
    <submittedName>
        <fullName evidence="2">Nucleotidyltransferase</fullName>
    </submittedName>
</protein>
<dbReference type="CDD" id="cd04181">
    <property type="entry name" value="NTP_transferase"/>
    <property type="match status" value="1"/>
</dbReference>
<dbReference type="Pfam" id="PF00483">
    <property type="entry name" value="NTP_transferase"/>
    <property type="match status" value="1"/>
</dbReference>
<dbReference type="SUPFAM" id="SSF53448">
    <property type="entry name" value="Nucleotide-diphospho-sugar transferases"/>
    <property type="match status" value="1"/>
</dbReference>
<reference evidence="2 3" key="1">
    <citation type="submission" date="2018-07" db="EMBL/GenBank/DDBJ databases">
        <title>Draft genome sequence of Ancylomarina sp. M1P.</title>
        <authorList>
            <person name="Yadav S."/>
            <person name="Villanueva L."/>
            <person name="Damste J.S.S."/>
        </authorList>
    </citation>
    <scope>NUCLEOTIDE SEQUENCE [LARGE SCALE GENOMIC DNA]</scope>
    <source>
        <strain evidence="2 3">M1P</strain>
    </source>
</reference>
<evidence type="ECO:0000313" key="3">
    <source>
        <dbReference type="Proteomes" id="UP000285794"/>
    </source>
</evidence>
<evidence type="ECO:0000259" key="1">
    <source>
        <dbReference type="Pfam" id="PF00483"/>
    </source>
</evidence>
<dbReference type="PANTHER" id="PTHR42883">
    <property type="entry name" value="GLUCOSE-1-PHOSPHATE THYMIDYLTRANSFERASE"/>
    <property type="match status" value="1"/>
</dbReference>
<keyword evidence="3" id="KW-1185">Reference proteome</keyword>
<accession>A0A425Y7G1</accession>
<organism evidence="2 3">
    <name type="scientific">Ancylomarina euxinus</name>
    <dbReference type="NCBI Taxonomy" id="2283627"/>
    <lineage>
        <taxon>Bacteria</taxon>
        <taxon>Pseudomonadati</taxon>
        <taxon>Bacteroidota</taxon>
        <taxon>Bacteroidia</taxon>
        <taxon>Marinilabiliales</taxon>
        <taxon>Marinifilaceae</taxon>
        <taxon>Ancylomarina</taxon>
    </lineage>
</organism>
<dbReference type="RefSeq" id="WP_125028799.1">
    <property type="nucleotide sequence ID" value="NZ_JAPXVP010000001.1"/>
</dbReference>
<dbReference type="GO" id="GO:0016740">
    <property type="term" value="F:transferase activity"/>
    <property type="evidence" value="ECO:0007669"/>
    <property type="project" value="UniProtKB-KW"/>
</dbReference>
<dbReference type="EMBL" id="QQWG01000001">
    <property type="protein sequence ID" value="RRG24505.1"/>
    <property type="molecule type" value="Genomic_DNA"/>
</dbReference>
<dbReference type="Gene3D" id="3.90.550.10">
    <property type="entry name" value="Spore Coat Polysaccharide Biosynthesis Protein SpsA, Chain A"/>
    <property type="match status" value="1"/>
</dbReference>
<dbReference type="Gene3D" id="2.160.10.10">
    <property type="entry name" value="Hexapeptide repeat proteins"/>
    <property type="match status" value="1"/>
</dbReference>
<evidence type="ECO:0000313" key="2">
    <source>
        <dbReference type="EMBL" id="RRG24505.1"/>
    </source>
</evidence>
<comment type="caution">
    <text evidence="2">The sequence shown here is derived from an EMBL/GenBank/DDBJ whole genome shotgun (WGS) entry which is preliminary data.</text>
</comment>
<dbReference type="PANTHER" id="PTHR42883:SF2">
    <property type="entry name" value="THYMIDYLYLTRANSFERASE"/>
    <property type="match status" value="1"/>
</dbReference>
<dbReference type="Proteomes" id="UP000285794">
    <property type="component" value="Unassembled WGS sequence"/>
</dbReference>
<feature type="domain" description="Nucleotidyl transferase" evidence="1">
    <location>
        <begin position="7"/>
        <end position="236"/>
    </location>
</feature>
<name>A0A425Y7G1_9BACT</name>
<dbReference type="AlphaFoldDB" id="A0A425Y7G1"/>
<dbReference type="InterPro" id="IPR005835">
    <property type="entry name" value="NTP_transferase_dom"/>
</dbReference>
<dbReference type="InterPro" id="IPR029044">
    <property type="entry name" value="Nucleotide-diphossugar_trans"/>
</dbReference>
<keyword evidence="2" id="KW-0808">Transferase</keyword>